<proteinExistence type="predicted"/>
<sequence length="126" mass="13352">MLGTFDNDQPKIEIEVKGVNGSPKKLIALVDSGFNGYLTLPYVEAFPLGLVLTGIQSNTLADGSSASHFVCIGQICVGGKCVTTTIDIQPANIILLGTKLLKELGKKFVLDCLNGKVEIVDSIKKS</sequence>
<dbReference type="AlphaFoldDB" id="A0A1G2NZR1"/>
<name>A0A1G2NZR1_9BACT</name>
<evidence type="ECO:0000313" key="1">
    <source>
        <dbReference type="EMBL" id="OHA41523.1"/>
    </source>
</evidence>
<accession>A0A1G2NZR1</accession>
<gene>
    <name evidence="1" type="ORF">A3H68_01755</name>
</gene>
<evidence type="ECO:0008006" key="3">
    <source>
        <dbReference type="Google" id="ProtNLM"/>
    </source>
</evidence>
<reference evidence="1 2" key="1">
    <citation type="journal article" date="2016" name="Nat. Commun.">
        <title>Thousands of microbial genomes shed light on interconnected biogeochemical processes in an aquifer system.</title>
        <authorList>
            <person name="Anantharaman K."/>
            <person name="Brown C.T."/>
            <person name="Hug L.A."/>
            <person name="Sharon I."/>
            <person name="Castelle C.J."/>
            <person name="Probst A.J."/>
            <person name="Thomas B.C."/>
            <person name="Singh A."/>
            <person name="Wilkins M.J."/>
            <person name="Karaoz U."/>
            <person name="Brodie E.L."/>
            <person name="Williams K.H."/>
            <person name="Hubbard S.S."/>
            <person name="Banfield J.F."/>
        </authorList>
    </citation>
    <scope>NUCLEOTIDE SEQUENCE [LARGE SCALE GENOMIC DNA]</scope>
</reference>
<dbReference type="EMBL" id="MHSH01000025">
    <property type="protein sequence ID" value="OHA41523.1"/>
    <property type="molecule type" value="Genomic_DNA"/>
</dbReference>
<dbReference type="Proteomes" id="UP000176429">
    <property type="component" value="Unassembled WGS sequence"/>
</dbReference>
<organism evidence="1 2">
    <name type="scientific">Candidatus Taylorbacteria bacterium RIFCSPLOWO2_02_FULL_46_40</name>
    <dbReference type="NCBI Taxonomy" id="1802329"/>
    <lineage>
        <taxon>Bacteria</taxon>
        <taxon>Candidatus Tayloriibacteriota</taxon>
    </lineage>
</organism>
<protein>
    <recommendedName>
        <fullName evidence="3">Clan AA aspartic protease</fullName>
    </recommendedName>
</protein>
<comment type="caution">
    <text evidence="1">The sequence shown here is derived from an EMBL/GenBank/DDBJ whole genome shotgun (WGS) entry which is preliminary data.</text>
</comment>
<evidence type="ECO:0000313" key="2">
    <source>
        <dbReference type="Proteomes" id="UP000176429"/>
    </source>
</evidence>